<evidence type="ECO:0000256" key="2">
    <source>
        <dbReference type="ARBA" id="ARBA00022555"/>
    </source>
</evidence>
<organism evidence="8 9">
    <name type="scientific">Andalucia godoyi</name>
    <name type="common">Flagellate</name>
    <dbReference type="NCBI Taxonomy" id="505711"/>
    <lineage>
        <taxon>Eukaryota</taxon>
        <taxon>Discoba</taxon>
        <taxon>Jakobida</taxon>
        <taxon>Andalucina</taxon>
        <taxon>Andaluciidae</taxon>
        <taxon>Andalucia</taxon>
    </lineage>
</organism>
<reference evidence="8" key="1">
    <citation type="submission" date="2019-09" db="EMBL/GenBank/DDBJ databases">
        <title>The Mitochondrial Proteome of the Jakobid, Andalucia godoyi, a Protist With the Most Gene-Rich and Bacteria-Like Mitochondrial Genome.</title>
        <authorList>
            <person name="Gray M.W."/>
            <person name="Burger G."/>
            <person name="Derelle R."/>
            <person name="Klimes V."/>
            <person name="Leger M."/>
            <person name="Sarrasin M."/>
            <person name="Vlcek C."/>
            <person name="Roger A.J."/>
            <person name="Elias M."/>
            <person name="Lang B.F."/>
        </authorList>
    </citation>
    <scope>NUCLEOTIDE SEQUENCE</scope>
    <source>
        <strain evidence="8">And28</strain>
    </source>
</reference>
<dbReference type="InterPro" id="IPR036416">
    <property type="entry name" value="Pept_tRNA_hydro_sf"/>
</dbReference>
<evidence type="ECO:0000256" key="7">
    <source>
        <dbReference type="RuleBase" id="RU004320"/>
    </source>
</evidence>
<keyword evidence="2" id="KW-0820">tRNA-binding</keyword>
<dbReference type="FunFam" id="3.40.50.1470:FF:000001">
    <property type="entry name" value="Peptidyl-tRNA hydrolase"/>
    <property type="match status" value="1"/>
</dbReference>
<dbReference type="InterPro" id="IPR001328">
    <property type="entry name" value="Pept_tRNA_hydro"/>
</dbReference>
<comment type="similarity">
    <text evidence="5 7">Belongs to the PTH family.</text>
</comment>
<dbReference type="Pfam" id="PF01195">
    <property type="entry name" value="Pept_tRNA_hydro"/>
    <property type="match status" value="1"/>
</dbReference>
<dbReference type="CDD" id="cd00462">
    <property type="entry name" value="PTH"/>
    <property type="match status" value="1"/>
</dbReference>
<name>A0A8K0AHI1_ANDGO</name>
<dbReference type="PANTHER" id="PTHR17224">
    <property type="entry name" value="PEPTIDYL-TRNA HYDROLASE"/>
    <property type="match status" value="1"/>
</dbReference>
<dbReference type="GO" id="GO:0004045">
    <property type="term" value="F:peptidyl-tRNA hydrolase activity"/>
    <property type="evidence" value="ECO:0007669"/>
    <property type="project" value="UniProtKB-EC"/>
</dbReference>
<protein>
    <recommendedName>
        <fullName evidence="1 6">Peptidyl-tRNA hydrolase</fullName>
        <ecNumber evidence="1 6">3.1.1.29</ecNumber>
    </recommendedName>
</protein>
<dbReference type="HAMAP" id="MF_00083">
    <property type="entry name" value="Pept_tRNA_hydro_bact"/>
    <property type="match status" value="1"/>
</dbReference>
<comment type="caution">
    <text evidence="8">The sequence shown here is derived from an EMBL/GenBank/DDBJ whole genome shotgun (WGS) entry which is preliminary data.</text>
</comment>
<dbReference type="AlphaFoldDB" id="A0A8K0AHI1"/>
<dbReference type="GO" id="GO:0000049">
    <property type="term" value="F:tRNA binding"/>
    <property type="evidence" value="ECO:0007669"/>
    <property type="project" value="UniProtKB-KW"/>
</dbReference>
<proteinExistence type="inferred from homology"/>
<keyword evidence="3 6" id="KW-0378">Hydrolase</keyword>
<evidence type="ECO:0000256" key="5">
    <source>
        <dbReference type="ARBA" id="ARBA00038063"/>
    </source>
</evidence>
<evidence type="ECO:0000313" key="8">
    <source>
        <dbReference type="EMBL" id="KAF0852995.1"/>
    </source>
</evidence>
<dbReference type="OrthoDB" id="1711136at2759"/>
<accession>A0A8K0AHI1</accession>
<dbReference type="InterPro" id="IPR018171">
    <property type="entry name" value="Pept_tRNA_hydro_CS"/>
</dbReference>
<evidence type="ECO:0000256" key="1">
    <source>
        <dbReference type="ARBA" id="ARBA00013260"/>
    </source>
</evidence>
<evidence type="ECO:0000256" key="4">
    <source>
        <dbReference type="ARBA" id="ARBA00022884"/>
    </source>
</evidence>
<keyword evidence="9" id="KW-1185">Reference proteome</keyword>
<dbReference type="Proteomes" id="UP000799049">
    <property type="component" value="Unassembled WGS sequence"/>
</dbReference>
<dbReference type="PROSITE" id="PS01195">
    <property type="entry name" value="PEPT_TRNA_HYDROL_1"/>
    <property type="match status" value="1"/>
</dbReference>
<dbReference type="PANTHER" id="PTHR17224:SF1">
    <property type="entry name" value="PEPTIDYL-TRNA HYDROLASE"/>
    <property type="match status" value="1"/>
</dbReference>
<dbReference type="Gene3D" id="3.40.50.1470">
    <property type="entry name" value="Peptidyl-tRNA hydrolase"/>
    <property type="match status" value="1"/>
</dbReference>
<dbReference type="EMBL" id="VRVR01000006">
    <property type="protein sequence ID" value="KAF0852995.1"/>
    <property type="molecule type" value="Genomic_DNA"/>
</dbReference>
<comment type="catalytic activity">
    <reaction evidence="6">
        <text>an N-acyl-L-alpha-aminoacyl-tRNA + H2O = an N-acyl-L-amino acid + a tRNA + H(+)</text>
        <dbReference type="Rhea" id="RHEA:54448"/>
        <dbReference type="Rhea" id="RHEA-COMP:10123"/>
        <dbReference type="Rhea" id="RHEA-COMP:13883"/>
        <dbReference type="ChEBI" id="CHEBI:15377"/>
        <dbReference type="ChEBI" id="CHEBI:15378"/>
        <dbReference type="ChEBI" id="CHEBI:59874"/>
        <dbReference type="ChEBI" id="CHEBI:78442"/>
        <dbReference type="ChEBI" id="CHEBI:138191"/>
        <dbReference type="EC" id="3.1.1.29"/>
    </reaction>
</comment>
<evidence type="ECO:0000313" key="9">
    <source>
        <dbReference type="Proteomes" id="UP000799049"/>
    </source>
</evidence>
<dbReference type="NCBIfam" id="TIGR00447">
    <property type="entry name" value="pth"/>
    <property type="match status" value="1"/>
</dbReference>
<evidence type="ECO:0000256" key="6">
    <source>
        <dbReference type="RuleBase" id="RU000673"/>
    </source>
</evidence>
<keyword evidence="4" id="KW-0694">RNA-binding</keyword>
<dbReference type="SUPFAM" id="SSF53178">
    <property type="entry name" value="Peptidyl-tRNA hydrolase-like"/>
    <property type="match status" value="1"/>
</dbReference>
<sequence>MTTIRKCLVGLGNVGLEFAGTRHNIGFQVVDDFVASRRPVLSFRPMKHLHGDVCLFDDAIVVKPSTFMNMSGDCVRTVLEYYKIPMDHLLVVCDDVELPLGKLRLRGKGSHGGQNGLRSIQQRLGTVQYARLKVGIGRPEDRTAELGNYVLGRFSNQDSRCVPFVAHAGAAVCEAWISKGVEEAARMASEYKLPS</sequence>
<evidence type="ECO:0000256" key="3">
    <source>
        <dbReference type="ARBA" id="ARBA00022801"/>
    </source>
</evidence>
<dbReference type="EC" id="3.1.1.29" evidence="1 6"/>
<gene>
    <name evidence="8" type="ORF">ANDGO_04767</name>
</gene>